<dbReference type="EMBL" id="JAFEJT020000010">
    <property type="protein sequence ID" value="MCH9275430.1"/>
    <property type="molecule type" value="Genomic_DNA"/>
</dbReference>
<dbReference type="Proteomes" id="UP000710815">
    <property type="component" value="Unassembled WGS sequence"/>
</dbReference>
<evidence type="ECO:0000259" key="2">
    <source>
        <dbReference type="Pfam" id="PF02517"/>
    </source>
</evidence>
<evidence type="ECO:0000256" key="1">
    <source>
        <dbReference type="SAM" id="Phobius"/>
    </source>
</evidence>
<accession>A0ABS9VTJ5</accession>
<protein>
    <submittedName>
        <fullName evidence="3">CPBP family intramembrane metalloprotease</fullName>
    </submittedName>
</protein>
<proteinExistence type="predicted"/>
<feature type="transmembrane region" description="Helical" evidence="1">
    <location>
        <begin position="35"/>
        <end position="57"/>
    </location>
</feature>
<reference evidence="3 4" key="2">
    <citation type="journal article" date="2021" name="Syst. Appl. Microbiol.">
        <title>Phylogenetic classification of ten novel species belonging to the genus Bifidobacterium comprising B. phasiani sp. nov., B. pongonis sp. nov., B. saguinibicoloris sp. nov., B. colobi sp. nov., B. simiiventris sp. nov., B. santillanense sp. nov., B. miconis sp. nov., B. amazonense sp. nov., B. pluvialisilvae sp. nov., and B. miconisargentati sp. nov.</title>
        <authorList>
            <person name="Lugli G.A."/>
            <person name="Calvete-Torre I."/>
            <person name="Alessandri G."/>
            <person name="Milani C."/>
            <person name="Turroni F."/>
            <person name="Laiolo P."/>
            <person name="Ossiprandi M.C."/>
            <person name="Margolles A."/>
            <person name="Ruiz L."/>
            <person name="Ventura M."/>
        </authorList>
    </citation>
    <scope>NUCLEOTIDE SEQUENCE [LARGE SCALE GENOMIC DNA]</scope>
    <source>
        <strain evidence="3 4">MA1</strain>
    </source>
</reference>
<dbReference type="GO" id="GO:0008237">
    <property type="term" value="F:metallopeptidase activity"/>
    <property type="evidence" value="ECO:0007669"/>
    <property type="project" value="UniProtKB-KW"/>
</dbReference>
<evidence type="ECO:0000313" key="4">
    <source>
        <dbReference type="Proteomes" id="UP000710815"/>
    </source>
</evidence>
<keyword evidence="4" id="KW-1185">Reference proteome</keyword>
<feature type="domain" description="CAAX prenyl protease 2/Lysostaphin resistance protein A-like" evidence="2">
    <location>
        <begin position="170"/>
        <end position="254"/>
    </location>
</feature>
<keyword evidence="3" id="KW-0378">Hydrolase</keyword>
<dbReference type="Pfam" id="PF02517">
    <property type="entry name" value="Rce1-like"/>
    <property type="match status" value="1"/>
</dbReference>
<comment type="caution">
    <text evidence="3">The sequence shown here is derived from an EMBL/GenBank/DDBJ whole genome shotgun (WGS) entry which is preliminary data.</text>
</comment>
<keyword evidence="1" id="KW-0812">Transmembrane</keyword>
<keyword evidence="1" id="KW-0472">Membrane</keyword>
<feature type="transmembrane region" description="Helical" evidence="1">
    <location>
        <begin position="119"/>
        <end position="146"/>
    </location>
</feature>
<dbReference type="InterPro" id="IPR003675">
    <property type="entry name" value="Rce1/LyrA-like_dom"/>
</dbReference>
<keyword evidence="3" id="KW-0482">Metalloprotease</keyword>
<feature type="transmembrane region" description="Helical" evidence="1">
    <location>
        <begin position="86"/>
        <end position="107"/>
    </location>
</feature>
<evidence type="ECO:0000313" key="3">
    <source>
        <dbReference type="EMBL" id="MCH9275430.1"/>
    </source>
</evidence>
<dbReference type="RefSeq" id="WP_241513222.1">
    <property type="nucleotide sequence ID" value="NZ_JAFEJT020000010.1"/>
</dbReference>
<sequence length="307" mass="33411">MVMPSFVRVVASVLRDELSIDRTDLKPVEQGRLAAARLTIIPLIIVIMACGLGRSIIDSVRDFLSYTPSNAAPASDVIGLDDELGYALNGLPPVIFGVLACVAMHLLRLPAPSCPHRQVGARTGVLAFFVAFIPLTLNNVLLQFAIATLHLRFFDGVSLSFLTPFGEGVMMVGTAAEGLVEEPLVLGLVAVGLRRCKVPWTAVAVVAIVLRISLHLYYGPAIVSWALWPLLYVMLYRRIGSIVPMILAHGVYDLSIVLDEWWLSHMVIAHLSDRLMPALAWVGAVIVVVVIVRRTVLRLRAVRAAKA</sequence>
<reference evidence="3 4" key="1">
    <citation type="journal article" date="2021" name="Environ. Microbiol.">
        <title>Genetic insights into the dark matter of the mammalian gut microbiota through targeted genome reconstruction.</title>
        <authorList>
            <person name="Lugli G.A."/>
            <person name="Alessandri G."/>
            <person name="Milani C."/>
            <person name="Viappiani A."/>
            <person name="Fontana F."/>
            <person name="Tarracchini C."/>
            <person name="Mancabelli L."/>
            <person name="Argentini C."/>
            <person name="Ruiz L."/>
            <person name="Margolles A."/>
            <person name="van Sinderen D."/>
            <person name="Turroni F."/>
            <person name="Ventura M."/>
        </authorList>
    </citation>
    <scope>NUCLEOTIDE SEQUENCE [LARGE SCALE GENOMIC DNA]</scope>
    <source>
        <strain evidence="3 4">MA1</strain>
    </source>
</reference>
<keyword evidence="1" id="KW-1133">Transmembrane helix</keyword>
<gene>
    <name evidence="3" type="ORF">JS533_003960</name>
</gene>
<keyword evidence="3" id="KW-0645">Protease</keyword>
<organism evidence="3 4">
    <name type="scientific">Bifidobacterium amazonense</name>
    <dbReference type="NCBI Taxonomy" id="2809027"/>
    <lineage>
        <taxon>Bacteria</taxon>
        <taxon>Bacillati</taxon>
        <taxon>Actinomycetota</taxon>
        <taxon>Actinomycetes</taxon>
        <taxon>Bifidobacteriales</taxon>
        <taxon>Bifidobacteriaceae</taxon>
        <taxon>Bifidobacterium</taxon>
    </lineage>
</organism>
<feature type="transmembrane region" description="Helical" evidence="1">
    <location>
        <begin position="278"/>
        <end position="296"/>
    </location>
</feature>
<name>A0ABS9VTJ5_9BIFI</name>